<sequence length="137" mass="15525">MSKKEIEIIIDRLKSVFNVTTDSALCRALDVSPQTLSSWKLRDSIPYAICVDISIKQNVSLDWLLLGRGERVNEACNEIVTSAVSNSDLTLIELLGQLDPEVKKDILRRAEEKQQMINMQKELDKLALELERVKKIG</sequence>
<evidence type="ECO:0000256" key="1">
    <source>
        <dbReference type="SAM" id="Coils"/>
    </source>
</evidence>
<protein>
    <submittedName>
        <fullName evidence="3">Phage repressor protein</fullName>
    </submittedName>
</protein>
<dbReference type="InterPro" id="IPR010982">
    <property type="entry name" value="Lambda_DNA-bd_dom_sf"/>
</dbReference>
<comment type="caution">
    <text evidence="3">The sequence shown here is derived from an EMBL/GenBank/DDBJ whole genome shotgun (WGS) entry which is preliminary data.</text>
</comment>
<feature type="domain" description="Bacteriophage CI repressor N-terminal" evidence="2">
    <location>
        <begin position="9"/>
        <end position="70"/>
    </location>
</feature>
<dbReference type="InterPro" id="IPR010744">
    <property type="entry name" value="Phage_CI_N"/>
</dbReference>
<dbReference type="EMBL" id="SHDO01000036">
    <property type="protein sequence ID" value="MBX6982865.1"/>
    <property type="molecule type" value="Genomic_DNA"/>
</dbReference>
<evidence type="ECO:0000313" key="3">
    <source>
        <dbReference type="EMBL" id="MBX6982865.1"/>
    </source>
</evidence>
<feature type="coiled-coil region" evidence="1">
    <location>
        <begin position="109"/>
        <end position="136"/>
    </location>
</feature>
<organism evidence="3 4">
    <name type="scientific">Providencia rettgeri</name>
    <dbReference type="NCBI Taxonomy" id="587"/>
    <lineage>
        <taxon>Bacteria</taxon>
        <taxon>Pseudomonadati</taxon>
        <taxon>Pseudomonadota</taxon>
        <taxon>Gammaproteobacteria</taxon>
        <taxon>Enterobacterales</taxon>
        <taxon>Morganellaceae</taxon>
        <taxon>Providencia</taxon>
    </lineage>
</organism>
<reference evidence="3" key="1">
    <citation type="submission" date="2019-02" db="EMBL/GenBank/DDBJ databases">
        <title>Genomic characterization of isolates from hospital effluents in KZN, South Africa.</title>
        <authorList>
            <person name="Ntshobeni N."/>
            <person name="Allam M."/>
            <person name="Ismail A."/>
            <person name="Amoako D."/>
            <person name="Essack S."/>
            <person name="Chenia H."/>
        </authorList>
    </citation>
    <scope>NUCLEOTIDE SEQUENCE</scope>
    <source>
        <strain evidence="3">AFE97_S1</strain>
    </source>
</reference>
<dbReference type="GO" id="GO:0003677">
    <property type="term" value="F:DNA binding"/>
    <property type="evidence" value="ECO:0007669"/>
    <property type="project" value="InterPro"/>
</dbReference>
<dbReference type="RefSeq" id="WP_131681038.1">
    <property type="nucleotide sequence ID" value="NZ_SHCZ01000051.1"/>
</dbReference>
<evidence type="ECO:0000259" key="2">
    <source>
        <dbReference type="Pfam" id="PF07022"/>
    </source>
</evidence>
<keyword evidence="1" id="KW-0175">Coiled coil</keyword>
<name>A0AAP2NXW8_PRORE</name>
<evidence type="ECO:0000313" key="4">
    <source>
        <dbReference type="Proteomes" id="UP000824410"/>
    </source>
</evidence>
<accession>A0AAP2NXW8</accession>
<dbReference type="Gene3D" id="1.10.260.40">
    <property type="entry name" value="lambda repressor-like DNA-binding domains"/>
    <property type="match status" value="1"/>
</dbReference>
<dbReference type="GO" id="GO:0045892">
    <property type="term" value="P:negative regulation of DNA-templated transcription"/>
    <property type="evidence" value="ECO:0007669"/>
    <property type="project" value="InterPro"/>
</dbReference>
<gene>
    <name evidence="3" type="ORF">EX242_21735</name>
</gene>
<dbReference type="Pfam" id="PF07022">
    <property type="entry name" value="Phage_CI_repr"/>
    <property type="match status" value="1"/>
</dbReference>
<dbReference type="Proteomes" id="UP000824410">
    <property type="component" value="Unassembled WGS sequence"/>
</dbReference>
<proteinExistence type="predicted"/>
<dbReference type="AlphaFoldDB" id="A0AAP2NXW8"/>